<name>A0A6A6Q251_9PEZI</name>
<sequence length="297" mass="32104">MAESHKGSAAGEQEQLSRDLTTCTVAPENPIQINQIQHRLHLLTTWFGSFEKAKNALAGKTVVEIGCGQGDMTVALAYMVSGAGSQPAAEGKVLAIDPAPLDYGGPYTLGQSQGALTASRLGPYIEWIAKDPVDVLSSFAQKPDYIVLAHCLFYLPSADYLSTLLRSCKAAAARGTKLLLAEWGMRASHEAAEAHVLAVKVQIESPKAGGNVRTVLEPEALKTCLKGADWRLEREDWIDSPEKMDDGKWEVVMTRKQFAEKSPGGIIGDYLKKMEEAAERASGVLRSMDVWTSVSVV</sequence>
<accession>A0A6A6Q251</accession>
<reference evidence="1" key="1">
    <citation type="journal article" date="2020" name="Stud. Mycol.">
        <title>101 Dothideomycetes genomes: a test case for predicting lifestyles and emergence of pathogens.</title>
        <authorList>
            <person name="Haridas S."/>
            <person name="Albert R."/>
            <person name="Binder M."/>
            <person name="Bloem J."/>
            <person name="Labutti K."/>
            <person name="Salamov A."/>
            <person name="Andreopoulos B."/>
            <person name="Baker S."/>
            <person name="Barry K."/>
            <person name="Bills G."/>
            <person name="Bluhm B."/>
            <person name="Cannon C."/>
            <person name="Castanera R."/>
            <person name="Culley D."/>
            <person name="Daum C."/>
            <person name="Ezra D."/>
            <person name="Gonzalez J."/>
            <person name="Henrissat B."/>
            <person name="Kuo A."/>
            <person name="Liang C."/>
            <person name="Lipzen A."/>
            <person name="Lutzoni F."/>
            <person name="Magnuson J."/>
            <person name="Mondo S."/>
            <person name="Nolan M."/>
            <person name="Ohm R."/>
            <person name="Pangilinan J."/>
            <person name="Park H.-J."/>
            <person name="Ramirez L."/>
            <person name="Alfaro M."/>
            <person name="Sun H."/>
            <person name="Tritt A."/>
            <person name="Yoshinaga Y."/>
            <person name="Zwiers L.-H."/>
            <person name="Turgeon B."/>
            <person name="Goodwin S."/>
            <person name="Spatafora J."/>
            <person name="Crous P."/>
            <person name="Grigoriev I."/>
        </authorList>
    </citation>
    <scope>NUCLEOTIDE SEQUENCE</scope>
    <source>
        <strain evidence="1">CBS 113389</strain>
    </source>
</reference>
<dbReference type="OrthoDB" id="8300214at2759"/>
<protein>
    <recommendedName>
        <fullName evidence="3">S-adenosyl-L-methionine-dependent methyltransferase</fullName>
    </recommendedName>
</protein>
<dbReference type="Gene3D" id="3.40.50.150">
    <property type="entry name" value="Vaccinia Virus protein VP39"/>
    <property type="match status" value="1"/>
</dbReference>
<dbReference type="GeneID" id="54477596"/>
<dbReference type="SUPFAM" id="SSF53335">
    <property type="entry name" value="S-adenosyl-L-methionine-dependent methyltransferases"/>
    <property type="match status" value="1"/>
</dbReference>
<dbReference type="RefSeq" id="XP_033593049.1">
    <property type="nucleotide sequence ID" value="XM_033736594.1"/>
</dbReference>
<organism evidence="1 2">
    <name type="scientific">Neohortaea acidophila</name>
    <dbReference type="NCBI Taxonomy" id="245834"/>
    <lineage>
        <taxon>Eukaryota</taxon>
        <taxon>Fungi</taxon>
        <taxon>Dikarya</taxon>
        <taxon>Ascomycota</taxon>
        <taxon>Pezizomycotina</taxon>
        <taxon>Dothideomycetes</taxon>
        <taxon>Dothideomycetidae</taxon>
        <taxon>Mycosphaerellales</taxon>
        <taxon>Teratosphaeriaceae</taxon>
        <taxon>Neohortaea</taxon>
    </lineage>
</organism>
<evidence type="ECO:0000313" key="1">
    <source>
        <dbReference type="EMBL" id="KAF2486480.1"/>
    </source>
</evidence>
<evidence type="ECO:0008006" key="3">
    <source>
        <dbReference type="Google" id="ProtNLM"/>
    </source>
</evidence>
<dbReference type="EMBL" id="MU001632">
    <property type="protein sequence ID" value="KAF2486480.1"/>
    <property type="molecule type" value="Genomic_DNA"/>
</dbReference>
<dbReference type="InterPro" id="IPR029063">
    <property type="entry name" value="SAM-dependent_MTases_sf"/>
</dbReference>
<evidence type="ECO:0000313" key="2">
    <source>
        <dbReference type="Proteomes" id="UP000799767"/>
    </source>
</evidence>
<dbReference type="AlphaFoldDB" id="A0A6A6Q251"/>
<dbReference type="Pfam" id="PF13489">
    <property type="entry name" value="Methyltransf_23"/>
    <property type="match status" value="1"/>
</dbReference>
<keyword evidence="2" id="KW-1185">Reference proteome</keyword>
<dbReference type="Proteomes" id="UP000799767">
    <property type="component" value="Unassembled WGS sequence"/>
</dbReference>
<gene>
    <name evidence="1" type="ORF">BDY17DRAFT_321269</name>
</gene>
<proteinExistence type="predicted"/>